<dbReference type="InterPro" id="IPR008503">
    <property type="entry name" value="Asp_endopeptidase"/>
</dbReference>
<proteinExistence type="predicted"/>
<dbReference type="PANTHER" id="PTHR38037">
    <property type="entry name" value="ZN_PROTEASE DOMAIN-CONTAINING PROTEIN"/>
    <property type="match status" value="1"/>
</dbReference>
<dbReference type="Proteomes" id="UP000595332">
    <property type="component" value="Chromosome"/>
</dbReference>
<dbReference type="SUPFAM" id="SSF50630">
    <property type="entry name" value="Acid proteases"/>
    <property type="match status" value="1"/>
</dbReference>
<evidence type="ECO:0000313" key="3">
    <source>
        <dbReference type="Proteomes" id="UP000595332"/>
    </source>
</evidence>
<reference evidence="2 3" key="1">
    <citation type="journal article" date="2008" name="Int. J. Syst. Evol. Microbiol.">
        <title>Neptunomonas japonica sp. nov., an Osedax japonicus symbiont-like bacterium isolated from sediment adjacent to sperm whale carcasses off Kagoshima, Japan.</title>
        <authorList>
            <person name="Miyazaki M."/>
            <person name="Nogi Y."/>
            <person name="Fujiwara Y."/>
            <person name="Kawato M."/>
            <person name="Kubokawa K."/>
            <person name="Horikoshi K."/>
        </authorList>
    </citation>
    <scope>NUCLEOTIDE SEQUENCE [LARGE SCALE GENOMIC DNA]</scope>
    <source>
        <strain evidence="2 3">JAMM 1380</strain>
    </source>
</reference>
<accession>A0A7R6P870</accession>
<dbReference type="EMBL" id="AP014546">
    <property type="protein sequence ID" value="BBB29029.1"/>
    <property type="molecule type" value="Genomic_DNA"/>
</dbReference>
<evidence type="ECO:0000313" key="2">
    <source>
        <dbReference type="EMBL" id="BBB29029.1"/>
    </source>
</evidence>
<evidence type="ECO:0000259" key="1">
    <source>
        <dbReference type="Pfam" id="PF05618"/>
    </source>
</evidence>
<name>A0A7R6P870_9GAMM</name>
<feature type="domain" description="Retropepsin-like aspartic endopeptidase" evidence="1">
    <location>
        <begin position="6"/>
        <end position="139"/>
    </location>
</feature>
<keyword evidence="3" id="KW-1185">Reference proteome</keyword>
<dbReference type="RefSeq" id="WP_201349667.1">
    <property type="nucleotide sequence ID" value="NZ_AP014546.1"/>
</dbReference>
<dbReference type="InterPro" id="IPR021109">
    <property type="entry name" value="Peptidase_aspartic_dom_sf"/>
</dbReference>
<dbReference type="AlphaFoldDB" id="A0A7R6P870"/>
<dbReference type="Gene3D" id="2.40.70.10">
    <property type="entry name" value="Acid Proteases"/>
    <property type="match status" value="1"/>
</dbReference>
<sequence length="144" mass="16282">MKDKMIIGSIESCDLPDLGIFDLQVRIDTGAKTSSLHVDNLSRYKKSGKPWIKFDIHPNIYKVEDIVECSAPLQDIRRVKSSNGTSEERYVIKTTVHLGNESWPIDITLTDRSDMSYLMLFGREGMGDKVLVDPSATYLLTNLE</sequence>
<dbReference type="Pfam" id="PF05618">
    <property type="entry name" value="Zn_protease"/>
    <property type="match status" value="1"/>
</dbReference>
<dbReference type="PANTHER" id="PTHR38037:SF2">
    <property type="entry name" value="ATP-DEPENDENT ZINC PROTEASE DOMAIN-CONTAINING PROTEIN-RELATED"/>
    <property type="match status" value="1"/>
</dbReference>
<protein>
    <recommendedName>
        <fullName evidence="1">Retropepsin-like aspartic endopeptidase domain-containing protein</fullName>
    </recommendedName>
</protein>
<gene>
    <name evidence="2" type="ORF">NEJAP_1072</name>
</gene>
<dbReference type="KEGG" id="njp:NEJAP_1072"/>
<organism evidence="2 3">
    <name type="scientific">Neptunomonas japonica JAMM 1380</name>
    <dbReference type="NCBI Taxonomy" id="1441457"/>
    <lineage>
        <taxon>Bacteria</taxon>
        <taxon>Pseudomonadati</taxon>
        <taxon>Pseudomonadota</taxon>
        <taxon>Gammaproteobacteria</taxon>
        <taxon>Oceanospirillales</taxon>
        <taxon>Oceanospirillaceae</taxon>
        <taxon>Neptunomonas</taxon>
    </lineage>
</organism>